<dbReference type="InterPro" id="IPR020550">
    <property type="entry name" value="Inositol_monophosphatase_CS"/>
</dbReference>
<dbReference type="CDD" id="cd01639">
    <property type="entry name" value="IMPase"/>
    <property type="match status" value="1"/>
</dbReference>
<comment type="similarity">
    <text evidence="4 9">Belongs to the inositol monophosphatase superfamily.</text>
</comment>
<dbReference type="Gene3D" id="3.30.540.10">
    <property type="entry name" value="Fructose-1,6-Bisphosphatase, subunit A, domain 1"/>
    <property type="match status" value="1"/>
</dbReference>
<dbReference type="AlphaFoldDB" id="A0A2R6Y5H1"/>
<dbReference type="InterPro" id="IPR033942">
    <property type="entry name" value="IMPase"/>
</dbReference>
<evidence type="ECO:0000256" key="4">
    <source>
        <dbReference type="ARBA" id="ARBA00009759"/>
    </source>
</evidence>
<proteinExistence type="inferred from homology"/>
<dbReference type="EMBL" id="PEBX01000001">
    <property type="protein sequence ID" value="PTQ57921.1"/>
    <property type="molecule type" value="Genomic_DNA"/>
</dbReference>
<dbReference type="Pfam" id="PF00459">
    <property type="entry name" value="Inositol_P"/>
    <property type="match status" value="1"/>
</dbReference>
<reference evidence="11" key="1">
    <citation type="journal article" date="2018" name="Sci. Rep.">
        <title>Lignite coal burning seam in the remote Altai Mountains harbors a hydrogen-driven thermophilic microbial community.</title>
        <authorList>
            <person name="Kadnikov V.V."/>
            <person name="Mardanov A.V."/>
            <person name="Ivasenko D.A."/>
            <person name="Antsiferov D.V."/>
            <person name="Beletsky A.V."/>
            <person name="Karnachuk O.V."/>
            <person name="Ravin N.V."/>
        </authorList>
    </citation>
    <scope>NUCLEOTIDE SEQUENCE [LARGE SCALE GENOMIC DNA]</scope>
</reference>
<feature type="binding site" evidence="8">
    <location>
        <position position="95"/>
    </location>
    <ligand>
        <name>Mg(2+)</name>
        <dbReference type="ChEBI" id="CHEBI:18420"/>
        <label>1</label>
        <note>catalytic</note>
    </ligand>
</feature>
<sequence>MFYAQNNFLEFARTLASGAGELIRERLYAHKDLKIKTKSSPTDLVTEIDREVEEWIAERIKETYPEHGMLGEEGTEREGSSAGGSIYRWIVDPIDGTTNFIHQRINFCISIALYHGDEGVVGVVYDPIRNEMFWASRGEGAFLNGEKLDIREKKELMESLVGTNLIWLRRTRKLGLLDHVYTIARRSRGIRALGAAALEMAYVAAGRIDAFLSLKLSPWDFAAAKLLVEEAGGVVRSFTGDAVPIAPPEHGLIAARTSLLPELMDILNEERTSDVAANDKETH</sequence>
<dbReference type="GO" id="GO:0006021">
    <property type="term" value="P:inositol biosynthetic process"/>
    <property type="evidence" value="ECO:0007669"/>
    <property type="project" value="UniProtKB-UniPathway"/>
</dbReference>
<evidence type="ECO:0000256" key="3">
    <source>
        <dbReference type="ARBA" id="ARBA00005152"/>
    </source>
</evidence>
<evidence type="ECO:0000256" key="6">
    <source>
        <dbReference type="ARBA" id="ARBA00022801"/>
    </source>
</evidence>
<feature type="binding site" evidence="8">
    <location>
        <position position="72"/>
    </location>
    <ligand>
        <name>Mg(2+)</name>
        <dbReference type="ChEBI" id="CHEBI:18420"/>
        <label>1</label>
        <note>catalytic</note>
    </ligand>
</feature>
<protein>
    <recommendedName>
        <fullName evidence="9">Inositol-1-monophosphatase</fullName>
        <ecNumber evidence="9">3.1.3.25</ecNumber>
    </recommendedName>
</protein>
<evidence type="ECO:0000256" key="8">
    <source>
        <dbReference type="PIRSR" id="PIRSR600760-2"/>
    </source>
</evidence>
<keyword evidence="7 8" id="KW-0460">Magnesium</keyword>
<organism evidence="10 11">
    <name type="scientific">Candidatus Carbonibacillus altaicus</name>
    <dbReference type="NCBI Taxonomy" id="2163959"/>
    <lineage>
        <taxon>Bacteria</taxon>
        <taxon>Bacillati</taxon>
        <taxon>Bacillota</taxon>
        <taxon>Bacilli</taxon>
        <taxon>Bacillales</taxon>
        <taxon>Candidatus Carbonibacillus</taxon>
    </lineage>
</organism>
<feature type="binding site" evidence="8">
    <location>
        <position position="94"/>
    </location>
    <ligand>
        <name>Mg(2+)</name>
        <dbReference type="ChEBI" id="CHEBI:18420"/>
        <label>1</label>
        <note>catalytic</note>
    </ligand>
</feature>
<dbReference type="InterPro" id="IPR020583">
    <property type="entry name" value="Inositol_monoP_metal-BS"/>
</dbReference>
<dbReference type="PANTHER" id="PTHR20854:SF4">
    <property type="entry name" value="INOSITOL-1-MONOPHOSPHATASE-RELATED"/>
    <property type="match status" value="1"/>
</dbReference>
<evidence type="ECO:0000313" key="10">
    <source>
        <dbReference type="EMBL" id="PTQ57921.1"/>
    </source>
</evidence>
<dbReference type="Proteomes" id="UP000244338">
    <property type="component" value="Unassembled WGS sequence"/>
</dbReference>
<evidence type="ECO:0000313" key="11">
    <source>
        <dbReference type="Proteomes" id="UP000244338"/>
    </source>
</evidence>
<evidence type="ECO:0000256" key="1">
    <source>
        <dbReference type="ARBA" id="ARBA00001033"/>
    </source>
</evidence>
<dbReference type="GO" id="GO:0046854">
    <property type="term" value="P:phosphatidylinositol phosphate biosynthetic process"/>
    <property type="evidence" value="ECO:0007669"/>
    <property type="project" value="InterPro"/>
</dbReference>
<accession>A0A2R6Y5H1</accession>
<comment type="caution">
    <text evidence="10">The sequence shown here is derived from an EMBL/GenBank/DDBJ whole genome shotgun (WGS) entry which is preliminary data.</text>
</comment>
<dbReference type="PRINTS" id="PR00378">
    <property type="entry name" value="LIIMPHPHTASE"/>
</dbReference>
<dbReference type="PROSITE" id="PS00630">
    <property type="entry name" value="IMP_2"/>
    <property type="match status" value="1"/>
</dbReference>
<comment type="cofactor">
    <cofactor evidence="2 8 9">
        <name>Mg(2+)</name>
        <dbReference type="ChEBI" id="CHEBI:18420"/>
    </cofactor>
</comment>
<gene>
    <name evidence="10" type="ORF">BSOLF_0432</name>
</gene>
<dbReference type="GO" id="GO:0046872">
    <property type="term" value="F:metal ion binding"/>
    <property type="evidence" value="ECO:0007669"/>
    <property type="project" value="UniProtKB-KW"/>
</dbReference>
<dbReference type="Gene3D" id="3.40.190.80">
    <property type="match status" value="1"/>
</dbReference>
<comment type="catalytic activity">
    <reaction evidence="1 9">
        <text>a myo-inositol phosphate + H2O = myo-inositol + phosphate</text>
        <dbReference type="Rhea" id="RHEA:24056"/>
        <dbReference type="ChEBI" id="CHEBI:15377"/>
        <dbReference type="ChEBI" id="CHEBI:17268"/>
        <dbReference type="ChEBI" id="CHEBI:43474"/>
        <dbReference type="ChEBI" id="CHEBI:84139"/>
        <dbReference type="EC" id="3.1.3.25"/>
    </reaction>
</comment>
<keyword evidence="5 8" id="KW-0479">Metal-binding</keyword>
<evidence type="ECO:0000256" key="2">
    <source>
        <dbReference type="ARBA" id="ARBA00001946"/>
    </source>
</evidence>
<dbReference type="InterPro" id="IPR000760">
    <property type="entry name" value="Inositol_monophosphatase-like"/>
</dbReference>
<dbReference type="FunFam" id="3.30.540.10:FF:000003">
    <property type="entry name" value="Inositol-1-monophosphatase"/>
    <property type="match status" value="1"/>
</dbReference>
<dbReference type="UniPathway" id="UPA00823">
    <property type="reaction ID" value="UER00788"/>
</dbReference>
<dbReference type="SUPFAM" id="SSF56655">
    <property type="entry name" value="Carbohydrate phosphatase"/>
    <property type="match status" value="1"/>
</dbReference>
<keyword evidence="6 9" id="KW-0378">Hydrolase</keyword>
<dbReference type="GO" id="GO:0008934">
    <property type="term" value="F:inositol monophosphate 1-phosphatase activity"/>
    <property type="evidence" value="ECO:0007669"/>
    <property type="project" value="InterPro"/>
</dbReference>
<evidence type="ECO:0000256" key="7">
    <source>
        <dbReference type="ARBA" id="ARBA00022842"/>
    </source>
</evidence>
<dbReference type="PRINTS" id="PR00377">
    <property type="entry name" value="IMPHPHTASES"/>
</dbReference>
<name>A0A2R6Y5H1_9BACL</name>
<dbReference type="PANTHER" id="PTHR20854">
    <property type="entry name" value="INOSITOL MONOPHOSPHATASE"/>
    <property type="match status" value="1"/>
</dbReference>
<dbReference type="InterPro" id="IPR020552">
    <property type="entry name" value="Inositol_monoPase_Li-sen"/>
</dbReference>
<dbReference type="GO" id="GO:0007165">
    <property type="term" value="P:signal transduction"/>
    <property type="evidence" value="ECO:0007669"/>
    <property type="project" value="TreeGrafter"/>
</dbReference>
<dbReference type="EC" id="3.1.3.25" evidence="9"/>
<dbReference type="PROSITE" id="PS00629">
    <property type="entry name" value="IMP_1"/>
    <property type="match status" value="1"/>
</dbReference>
<comment type="pathway">
    <text evidence="3">Polyol metabolism; myo-inositol biosynthesis; myo-inositol from D-glucose 6-phosphate: step 2/2.</text>
</comment>
<feature type="binding site" evidence="8">
    <location>
        <position position="92"/>
    </location>
    <ligand>
        <name>Mg(2+)</name>
        <dbReference type="ChEBI" id="CHEBI:18420"/>
        <label>1</label>
        <note>catalytic</note>
    </ligand>
</feature>
<feature type="binding site" evidence="8">
    <location>
        <position position="220"/>
    </location>
    <ligand>
        <name>Mg(2+)</name>
        <dbReference type="ChEBI" id="CHEBI:18420"/>
        <label>2</label>
    </ligand>
</feature>
<evidence type="ECO:0000256" key="5">
    <source>
        <dbReference type="ARBA" id="ARBA00022723"/>
    </source>
</evidence>
<evidence type="ECO:0000256" key="9">
    <source>
        <dbReference type="RuleBase" id="RU364068"/>
    </source>
</evidence>